<dbReference type="OrthoDB" id="207369at2759"/>
<name>A0A8J2SD09_9STRA</name>
<protein>
    <recommendedName>
        <fullName evidence="2">WW domain-containing protein</fullName>
    </recommendedName>
</protein>
<feature type="domain" description="WW" evidence="2">
    <location>
        <begin position="167"/>
        <end position="196"/>
    </location>
</feature>
<proteinExistence type="predicted"/>
<feature type="region of interest" description="Disordered" evidence="1">
    <location>
        <begin position="411"/>
        <end position="529"/>
    </location>
</feature>
<feature type="compositionally biased region" description="Low complexity" evidence="1">
    <location>
        <begin position="74"/>
        <end position="93"/>
    </location>
</feature>
<dbReference type="EMBL" id="CAKKNE010000002">
    <property type="protein sequence ID" value="CAH0368181.1"/>
    <property type="molecule type" value="Genomic_DNA"/>
</dbReference>
<dbReference type="Pfam" id="PF00397">
    <property type="entry name" value="WW"/>
    <property type="match status" value="1"/>
</dbReference>
<organism evidence="3 4">
    <name type="scientific">Pelagomonas calceolata</name>
    <dbReference type="NCBI Taxonomy" id="35677"/>
    <lineage>
        <taxon>Eukaryota</taxon>
        <taxon>Sar</taxon>
        <taxon>Stramenopiles</taxon>
        <taxon>Ochrophyta</taxon>
        <taxon>Pelagophyceae</taxon>
        <taxon>Pelagomonadales</taxon>
        <taxon>Pelagomonadaceae</taxon>
        <taxon>Pelagomonas</taxon>
    </lineage>
</organism>
<evidence type="ECO:0000259" key="2">
    <source>
        <dbReference type="PROSITE" id="PS50020"/>
    </source>
</evidence>
<feature type="compositionally biased region" description="Basic and acidic residues" evidence="1">
    <location>
        <begin position="509"/>
        <end position="523"/>
    </location>
</feature>
<feature type="compositionally biased region" description="Pro residues" evidence="1">
    <location>
        <begin position="283"/>
        <end position="306"/>
    </location>
</feature>
<dbReference type="Gene3D" id="2.20.70.10">
    <property type="match status" value="1"/>
</dbReference>
<feature type="compositionally biased region" description="Low complexity" evidence="1">
    <location>
        <begin position="1"/>
        <end position="11"/>
    </location>
</feature>
<feature type="compositionally biased region" description="Low complexity" evidence="1">
    <location>
        <begin position="48"/>
        <end position="61"/>
    </location>
</feature>
<reference evidence="3" key="1">
    <citation type="submission" date="2021-11" db="EMBL/GenBank/DDBJ databases">
        <authorList>
            <consortium name="Genoscope - CEA"/>
            <person name="William W."/>
        </authorList>
    </citation>
    <scope>NUCLEOTIDE SEQUENCE</scope>
</reference>
<sequence>MNALIDYSGSSSDDDSDAEVEVPQDYAGPRVEQVDEPAGPAYPNTDGAYPDAYPDADAAYPNTDGAYPNTDGAYPDTDGAYPDTDAAYPDTDAAYPDTDAQFAPGRTFEVGAWRCAECQEEVKRIRYECPRCFAPRSERCLAYVSEDGVTRPLAELTLDPRVAATLPWAAWEDPATGARYYHNDATGESTWDEPADQYRPAERKPPCPEVPPGWVATWDVDAWAYYFFDAARGASTWRYPGPPPPRERFVAAATYLGARPGYVFTTRRGRTGYYLEDGGAPPGAAPPPRGRAPPPAAAAPPPPAAADPPAEDAYAGLPPDVAARLASLRGEAPPPPQAPPPPPPPTQGRQKQKKRNPWDGLVGQARRDMKARCLGQRQAGGNRGQVDLMDVTAPGYATSYTFDDGAAPAAPAEHVGLPSPGEVLRMNAAAGGGGAPPPPRRQPRAPAGMVPRAARQAPRMVPRSARDQAAAAAAAALSGGGSKKDDVMAMFAGAGFKSSKAADSTTAKDMSERERRDGWEDFQSRVSNA</sequence>
<dbReference type="SMART" id="SM00456">
    <property type="entry name" value="WW"/>
    <property type="match status" value="2"/>
</dbReference>
<dbReference type="InterPro" id="IPR036020">
    <property type="entry name" value="WW_dom_sf"/>
</dbReference>
<evidence type="ECO:0000256" key="1">
    <source>
        <dbReference type="SAM" id="MobiDB-lite"/>
    </source>
</evidence>
<dbReference type="InterPro" id="IPR001202">
    <property type="entry name" value="WW_dom"/>
</dbReference>
<feature type="compositionally biased region" description="Acidic residues" evidence="1">
    <location>
        <begin position="12"/>
        <end position="22"/>
    </location>
</feature>
<dbReference type="PANTHER" id="PTHR23330">
    <property type="entry name" value="P300 TRANSCRIPTIONAL COFACTOR JMY-RELATED"/>
    <property type="match status" value="1"/>
</dbReference>
<feature type="compositionally biased region" description="Pro residues" evidence="1">
    <location>
        <begin position="332"/>
        <end position="346"/>
    </location>
</feature>
<dbReference type="PROSITE" id="PS50020">
    <property type="entry name" value="WW_DOMAIN_2"/>
    <property type="match status" value="2"/>
</dbReference>
<dbReference type="PANTHER" id="PTHR23330:SF9">
    <property type="entry name" value="PROLINE-RICH PROTEIN 11"/>
    <property type="match status" value="1"/>
</dbReference>
<gene>
    <name evidence="3" type="ORF">PECAL_2P12350</name>
</gene>
<comment type="caution">
    <text evidence="3">The sequence shown here is derived from an EMBL/GenBank/DDBJ whole genome shotgun (WGS) entry which is preliminary data.</text>
</comment>
<feature type="domain" description="WW" evidence="2">
    <location>
        <begin position="208"/>
        <end position="242"/>
    </location>
</feature>
<dbReference type="AlphaFoldDB" id="A0A8J2SD09"/>
<keyword evidence="4" id="KW-1185">Reference proteome</keyword>
<feature type="region of interest" description="Disordered" evidence="1">
    <location>
        <begin position="273"/>
        <end position="316"/>
    </location>
</feature>
<dbReference type="Proteomes" id="UP000789595">
    <property type="component" value="Unassembled WGS sequence"/>
</dbReference>
<feature type="region of interest" description="Disordered" evidence="1">
    <location>
        <begin position="1"/>
        <end position="93"/>
    </location>
</feature>
<evidence type="ECO:0000313" key="4">
    <source>
        <dbReference type="Proteomes" id="UP000789595"/>
    </source>
</evidence>
<accession>A0A8J2SD09</accession>
<evidence type="ECO:0000313" key="3">
    <source>
        <dbReference type="EMBL" id="CAH0368181.1"/>
    </source>
</evidence>
<feature type="region of interest" description="Disordered" evidence="1">
    <location>
        <begin position="329"/>
        <end position="386"/>
    </location>
</feature>
<dbReference type="CDD" id="cd00201">
    <property type="entry name" value="WW"/>
    <property type="match status" value="1"/>
</dbReference>
<dbReference type="PROSITE" id="PS01159">
    <property type="entry name" value="WW_DOMAIN_1"/>
    <property type="match status" value="1"/>
</dbReference>
<dbReference type="SUPFAM" id="SSF51045">
    <property type="entry name" value="WW domain"/>
    <property type="match status" value="2"/>
</dbReference>